<evidence type="ECO:0000256" key="2">
    <source>
        <dbReference type="ARBA" id="ARBA00022692"/>
    </source>
</evidence>
<evidence type="ECO:0000256" key="5">
    <source>
        <dbReference type="ARBA" id="ARBA00022989"/>
    </source>
</evidence>
<dbReference type="PANTHER" id="PTHR22722:SF15">
    <property type="entry name" value="LOW-DENSITY LIPOPROTEIN RECEPTOR-RELATED"/>
    <property type="match status" value="1"/>
</dbReference>
<dbReference type="AlphaFoldDB" id="A0A7R9AHC7"/>
<evidence type="ECO:0000256" key="4">
    <source>
        <dbReference type="ARBA" id="ARBA00022737"/>
    </source>
</evidence>
<reference evidence="11" key="1">
    <citation type="submission" date="2020-11" db="EMBL/GenBank/DDBJ databases">
        <authorList>
            <person name="Tran Van P."/>
        </authorList>
    </citation>
    <scope>NUCLEOTIDE SEQUENCE</scope>
</reference>
<dbReference type="PROSITE" id="PS01209">
    <property type="entry name" value="LDLRA_1"/>
    <property type="match status" value="2"/>
</dbReference>
<organism evidence="11">
    <name type="scientific">Darwinula stevensoni</name>
    <dbReference type="NCBI Taxonomy" id="69355"/>
    <lineage>
        <taxon>Eukaryota</taxon>
        <taxon>Metazoa</taxon>
        <taxon>Ecdysozoa</taxon>
        <taxon>Arthropoda</taxon>
        <taxon>Crustacea</taxon>
        <taxon>Oligostraca</taxon>
        <taxon>Ostracoda</taxon>
        <taxon>Podocopa</taxon>
        <taxon>Podocopida</taxon>
        <taxon>Darwinulocopina</taxon>
        <taxon>Darwinuloidea</taxon>
        <taxon>Darwinulidae</taxon>
        <taxon>Darwinula</taxon>
    </lineage>
</organism>
<keyword evidence="8" id="KW-0675">Receptor</keyword>
<dbReference type="SMART" id="SM00192">
    <property type="entry name" value="LDLa"/>
    <property type="match status" value="2"/>
</dbReference>
<dbReference type="PANTHER" id="PTHR22722">
    <property type="entry name" value="LOW-DENSITY LIPOPROTEIN RECEPTOR-RELATED PROTEIN 2-RELATED"/>
    <property type="match status" value="1"/>
</dbReference>
<comment type="subcellular location">
    <subcellularLocation>
        <location evidence="1">Membrane</location>
        <topology evidence="1">Single-pass membrane protein</topology>
    </subcellularLocation>
</comment>
<evidence type="ECO:0000256" key="10">
    <source>
        <dbReference type="PROSITE-ProRule" id="PRU00124"/>
    </source>
</evidence>
<feature type="disulfide bond" evidence="10">
    <location>
        <begin position="150"/>
        <end position="168"/>
    </location>
</feature>
<evidence type="ECO:0000256" key="9">
    <source>
        <dbReference type="ARBA" id="ARBA00023180"/>
    </source>
</evidence>
<dbReference type="EMBL" id="CAJPEV010007095">
    <property type="protein sequence ID" value="CAG0904579.1"/>
    <property type="molecule type" value="Genomic_DNA"/>
</dbReference>
<sequence length="234" mass="25756">MQGEGEDDDLVFKDALYAAPYRTWEMRSPQWGWPWGLPNDASSTTTTTTTVQNRRGIFSDDFFSDEDLVGSGQHGGLEGSGDPLNIRLWDSVTLTAQSHQGMYTGLRINWDDEDDEDYELVGSGHHGGLEGSGDLLNSFIPACAEGKFTCGNGACIDADRRCDTVEDCEDGSDEVDCKVACGVGQFVCDVNRCIDGERRCDRVYDCQDRTDEDFCRKSLSSSEIPSSLSHKVTD</sequence>
<feature type="disulfide bond" evidence="10">
    <location>
        <begin position="143"/>
        <end position="155"/>
    </location>
</feature>
<dbReference type="GO" id="GO:0043235">
    <property type="term" value="C:receptor complex"/>
    <property type="evidence" value="ECO:0007669"/>
    <property type="project" value="TreeGrafter"/>
</dbReference>
<keyword evidence="3" id="KW-0732">Signal</keyword>
<feature type="disulfide bond" evidence="10">
    <location>
        <begin position="162"/>
        <end position="177"/>
    </location>
</feature>
<feature type="disulfide bond" evidence="10">
    <location>
        <begin position="188"/>
        <end position="206"/>
    </location>
</feature>
<dbReference type="Proteomes" id="UP000677054">
    <property type="component" value="Unassembled WGS sequence"/>
</dbReference>
<keyword evidence="5" id="KW-1133">Transmembrane helix</keyword>
<dbReference type="InterPro" id="IPR036055">
    <property type="entry name" value="LDL_receptor-like_sf"/>
</dbReference>
<keyword evidence="12" id="KW-1185">Reference proteome</keyword>
<evidence type="ECO:0000256" key="7">
    <source>
        <dbReference type="ARBA" id="ARBA00023157"/>
    </source>
</evidence>
<dbReference type="Gene3D" id="4.10.400.10">
    <property type="entry name" value="Low-density Lipoprotein Receptor"/>
    <property type="match status" value="2"/>
</dbReference>
<dbReference type="CDD" id="cd00112">
    <property type="entry name" value="LDLa"/>
    <property type="match status" value="2"/>
</dbReference>
<accession>A0A7R9AHC7</accession>
<dbReference type="EMBL" id="LR906612">
    <property type="protein sequence ID" value="CAD7253924.1"/>
    <property type="molecule type" value="Genomic_DNA"/>
</dbReference>
<dbReference type="InterPro" id="IPR002172">
    <property type="entry name" value="LDrepeatLR_classA_rpt"/>
</dbReference>
<name>A0A7R9AHC7_9CRUS</name>
<keyword evidence="7 10" id="KW-1015">Disulfide bond</keyword>
<keyword evidence="2" id="KW-0812">Transmembrane</keyword>
<dbReference type="GO" id="GO:0016324">
    <property type="term" value="C:apical plasma membrane"/>
    <property type="evidence" value="ECO:0007669"/>
    <property type="project" value="TreeGrafter"/>
</dbReference>
<dbReference type="OrthoDB" id="6359554at2759"/>
<dbReference type="InterPro" id="IPR051221">
    <property type="entry name" value="LDLR-related"/>
</dbReference>
<feature type="disulfide bond" evidence="10">
    <location>
        <begin position="200"/>
        <end position="215"/>
    </location>
</feature>
<proteinExistence type="predicted"/>
<evidence type="ECO:0000313" key="12">
    <source>
        <dbReference type="Proteomes" id="UP000677054"/>
    </source>
</evidence>
<dbReference type="FunFam" id="4.10.400.10:FF:000034">
    <property type="entry name" value="Low-density lipoprotein receptor-related protein 2"/>
    <property type="match status" value="1"/>
</dbReference>
<evidence type="ECO:0000256" key="6">
    <source>
        <dbReference type="ARBA" id="ARBA00023136"/>
    </source>
</evidence>
<keyword evidence="9" id="KW-0325">Glycoprotein</keyword>
<evidence type="ECO:0000256" key="3">
    <source>
        <dbReference type="ARBA" id="ARBA00022729"/>
    </source>
</evidence>
<evidence type="ECO:0000256" key="1">
    <source>
        <dbReference type="ARBA" id="ARBA00004167"/>
    </source>
</evidence>
<gene>
    <name evidence="11" type="ORF">DSTB1V02_LOCUS13670</name>
</gene>
<dbReference type="Pfam" id="PF00057">
    <property type="entry name" value="Ldl_recept_a"/>
    <property type="match status" value="2"/>
</dbReference>
<evidence type="ECO:0000313" key="11">
    <source>
        <dbReference type="EMBL" id="CAD7253924.1"/>
    </source>
</evidence>
<dbReference type="PRINTS" id="PR00261">
    <property type="entry name" value="LDLRECEPTOR"/>
</dbReference>
<dbReference type="PROSITE" id="PS50068">
    <property type="entry name" value="LDLRA_2"/>
    <property type="match status" value="2"/>
</dbReference>
<dbReference type="GO" id="GO:0042562">
    <property type="term" value="F:hormone binding"/>
    <property type="evidence" value="ECO:0007669"/>
    <property type="project" value="TreeGrafter"/>
</dbReference>
<evidence type="ECO:0000256" key="8">
    <source>
        <dbReference type="ARBA" id="ARBA00023170"/>
    </source>
</evidence>
<dbReference type="GO" id="GO:0006898">
    <property type="term" value="P:receptor-mediated endocytosis"/>
    <property type="evidence" value="ECO:0007669"/>
    <property type="project" value="TreeGrafter"/>
</dbReference>
<keyword evidence="6" id="KW-0472">Membrane</keyword>
<dbReference type="InterPro" id="IPR023415">
    <property type="entry name" value="LDLR_class-A_CS"/>
</dbReference>
<protein>
    <submittedName>
        <fullName evidence="11">Uncharacterized protein</fullName>
    </submittedName>
</protein>
<keyword evidence="4" id="KW-0677">Repeat</keyword>
<feature type="disulfide bond" evidence="10">
    <location>
        <begin position="181"/>
        <end position="193"/>
    </location>
</feature>
<dbReference type="SUPFAM" id="SSF57424">
    <property type="entry name" value="LDL receptor-like module"/>
    <property type="match status" value="2"/>
</dbReference>